<dbReference type="PANTHER" id="PTHR21363:SF0">
    <property type="entry name" value="PREPHENATE DEHYDROGENASE [NADP(+)]"/>
    <property type="match status" value="1"/>
</dbReference>
<feature type="domain" description="Prephenate/arogenate dehydrogenase" evidence="5">
    <location>
        <begin position="5"/>
        <end position="279"/>
    </location>
</feature>
<dbReference type="InterPro" id="IPR046826">
    <property type="entry name" value="PDH_N"/>
</dbReference>
<dbReference type="GO" id="GO:0006571">
    <property type="term" value="P:tyrosine biosynthetic process"/>
    <property type="evidence" value="ECO:0007669"/>
    <property type="project" value="InterPro"/>
</dbReference>
<name>A0A3Q8WSQ1_9ACTO</name>
<dbReference type="KEGG" id="fsl:EJO69_03010"/>
<dbReference type="Pfam" id="PF20463">
    <property type="entry name" value="PDH_C"/>
    <property type="match status" value="1"/>
</dbReference>
<evidence type="ECO:0000256" key="4">
    <source>
        <dbReference type="ARBA" id="ARBA00029440"/>
    </source>
</evidence>
<dbReference type="GO" id="GO:0008977">
    <property type="term" value="F:prephenate dehydrogenase (NAD+) activity"/>
    <property type="evidence" value="ECO:0007669"/>
    <property type="project" value="UniProtKB-EC"/>
</dbReference>
<accession>A0A3Q8WSQ1</accession>
<keyword evidence="2 6" id="KW-0560">Oxidoreductase</keyword>
<dbReference type="SUPFAM" id="SSF48179">
    <property type="entry name" value="6-phosphogluconate dehydrogenase C-terminal domain-like"/>
    <property type="match status" value="1"/>
</dbReference>
<dbReference type="NCBIfam" id="NF005111">
    <property type="entry name" value="PRK06545.2-3"/>
    <property type="match status" value="1"/>
</dbReference>
<dbReference type="EC" id="1.3.1.12" evidence="6"/>
<dbReference type="NCBIfam" id="NF005112">
    <property type="entry name" value="PRK06545.2-4"/>
    <property type="match status" value="1"/>
</dbReference>
<gene>
    <name evidence="6" type="ORF">EJO69_03010</name>
</gene>
<comment type="similarity">
    <text evidence="1">Belongs to the prephenate/arogenate dehydrogenase family.</text>
</comment>
<keyword evidence="3" id="KW-0028">Amino-acid biosynthesis</keyword>
<reference evidence="6 7" key="1">
    <citation type="submission" date="2018-12" db="EMBL/GenBank/DDBJ databases">
        <title>Complete genome sequence of Flaviflexus salsibiostraticola KCTC 33148.</title>
        <authorList>
            <person name="Bae J.-W."/>
        </authorList>
    </citation>
    <scope>NUCLEOTIDE SEQUENCE [LARGE SCALE GENOMIC DNA]</scope>
    <source>
        <strain evidence="6 7">KCTC 33148</strain>
    </source>
</reference>
<proteinExistence type="inferred from homology"/>
<dbReference type="InterPro" id="IPR008927">
    <property type="entry name" value="6-PGluconate_DH-like_C_sf"/>
</dbReference>
<evidence type="ECO:0000313" key="7">
    <source>
        <dbReference type="Proteomes" id="UP000270021"/>
    </source>
</evidence>
<dbReference type="InterPro" id="IPR036291">
    <property type="entry name" value="NAD(P)-bd_dom_sf"/>
</dbReference>
<dbReference type="SUPFAM" id="SSF55021">
    <property type="entry name" value="ACT-like"/>
    <property type="match status" value="1"/>
</dbReference>
<dbReference type="InterPro" id="IPR003099">
    <property type="entry name" value="Prephen_DH"/>
</dbReference>
<organism evidence="6 7">
    <name type="scientific">Flaviflexus salsibiostraticola</name>
    <dbReference type="NCBI Taxonomy" id="1282737"/>
    <lineage>
        <taxon>Bacteria</taxon>
        <taxon>Bacillati</taxon>
        <taxon>Actinomycetota</taxon>
        <taxon>Actinomycetes</taxon>
        <taxon>Actinomycetales</taxon>
        <taxon>Actinomycetaceae</taxon>
        <taxon>Flaviflexus</taxon>
    </lineage>
</organism>
<dbReference type="InterPro" id="IPR045865">
    <property type="entry name" value="ACT-like_dom_sf"/>
</dbReference>
<dbReference type="OrthoDB" id="9802008at2"/>
<evidence type="ECO:0000256" key="1">
    <source>
        <dbReference type="ARBA" id="ARBA00007964"/>
    </source>
</evidence>
<dbReference type="EMBL" id="CP034438">
    <property type="protein sequence ID" value="AZN29392.1"/>
    <property type="molecule type" value="Genomic_DNA"/>
</dbReference>
<dbReference type="Gene3D" id="1.10.3660.10">
    <property type="entry name" value="6-phosphogluconate dehydrogenase C-terminal like domain"/>
    <property type="match status" value="1"/>
</dbReference>
<dbReference type="PANTHER" id="PTHR21363">
    <property type="entry name" value="PREPHENATE DEHYDROGENASE"/>
    <property type="match status" value="1"/>
</dbReference>
<evidence type="ECO:0000256" key="2">
    <source>
        <dbReference type="ARBA" id="ARBA00023002"/>
    </source>
</evidence>
<evidence type="ECO:0000259" key="5">
    <source>
        <dbReference type="PROSITE" id="PS51176"/>
    </source>
</evidence>
<dbReference type="Gene3D" id="3.40.50.720">
    <property type="entry name" value="NAD(P)-binding Rossmann-like Domain"/>
    <property type="match status" value="1"/>
</dbReference>
<evidence type="ECO:0000313" key="6">
    <source>
        <dbReference type="EMBL" id="AZN29392.1"/>
    </source>
</evidence>
<dbReference type="SUPFAM" id="SSF51735">
    <property type="entry name" value="NAD(P)-binding Rossmann-fold domains"/>
    <property type="match status" value="1"/>
</dbReference>
<protein>
    <submittedName>
        <fullName evidence="6">Prephenate dehydrogenase</fullName>
        <ecNumber evidence="6">1.3.1.12</ecNumber>
    </submittedName>
</protein>
<sequence>MGRPVIIRIIGTGLLGTSLGLALSPRHEIQLEDASPMTAALAQDLGAGTEVTDESAAPDLVIVATPPDVAADTVNRALTDFPDALVTDVASVKAIVLAEVGSGRERYVGSHPMAGRERSGAIAADGDLFIGRPWVVVPHETSRPDAVETVKRIAMEVGGFPIEMSAAAHDSAVARVSHVPQLMSSLVAATLVDAPPSSLDLAGQGLRDVTRIAGSDPKLWSTIIAGNPSSVADILREVRSRLDSLIDGVETMAEQNAYTGVASVAKVISDGNIGVSRIPGKHGGAPVRYATVYVLVPDKPGELGRLFTEAGEIGVNIEDLTLEHSAAQPVGRAAISVNPSRAKPLADGLEERGWTIASVEMEES</sequence>
<dbReference type="InterPro" id="IPR050812">
    <property type="entry name" value="Preph/Arog_dehydrog"/>
</dbReference>
<keyword evidence="7" id="KW-1185">Reference proteome</keyword>
<comment type="pathway">
    <text evidence="4">Amino-acid biosynthesis.</text>
</comment>
<dbReference type="InterPro" id="IPR046825">
    <property type="entry name" value="PDH_C"/>
</dbReference>
<dbReference type="GO" id="GO:0004665">
    <property type="term" value="F:prephenate dehydrogenase (NADP+) activity"/>
    <property type="evidence" value="ECO:0007669"/>
    <property type="project" value="InterPro"/>
</dbReference>
<dbReference type="GO" id="GO:0070403">
    <property type="term" value="F:NAD+ binding"/>
    <property type="evidence" value="ECO:0007669"/>
    <property type="project" value="InterPro"/>
</dbReference>
<keyword evidence="3" id="KW-0057">Aromatic amino acid biosynthesis</keyword>
<dbReference type="PROSITE" id="PS51176">
    <property type="entry name" value="PDH_ADH"/>
    <property type="match status" value="1"/>
</dbReference>
<dbReference type="AlphaFoldDB" id="A0A3Q8WSQ1"/>
<dbReference type="Proteomes" id="UP000270021">
    <property type="component" value="Chromosome"/>
</dbReference>
<dbReference type="Pfam" id="PF02153">
    <property type="entry name" value="PDH_N"/>
    <property type="match status" value="1"/>
</dbReference>
<evidence type="ECO:0000256" key="3">
    <source>
        <dbReference type="ARBA" id="ARBA00023141"/>
    </source>
</evidence>